<feature type="compositionally biased region" description="Polar residues" evidence="1">
    <location>
        <begin position="625"/>
        <end position="634"/>
    </location>
</feature>
<keyword evidence="2" id="KW-1185">Reference proteome</keyword>
<evidence type="ECO:0000313" key="3">
    <source>
        <dbReference type="RefSeq" id="XP_022253899.1"/>
    </source>
</evidence>
<proteinExistence type="predicted"/>
<feature type="region of interest" description="Disordered" evidence="1">
    <location>
        <begin position="881"/>
        <end position="921"/>
    </location>
</feature>
<feature type="region of interest" description="Disordered" evidence="1">
    <location>
        <begin position="615"/>
        <end position="635"/>
    </location>
</feature>
<organism evidence="2 3">
    <name type="scientific">Limulus polyphemus</name>
    <name type="common">Atlantic horseshoe crab</name>
    <dbReference type="NCBI Taxonomy" id="6850"/>
    <lineage>
        <taxon>Eukaryota</taxon>
        <taxon>Metazoa</taxon>
        <taxon>Ecdysozoa</taxon>
        <taxon>Arthropoda</taxon>
        <taxon>Chelicerata</taxon>
        <taxon>Merostomata</taxon>
        <taxon>Xiphosura</taxon>
        <taxon>Limulidae</taxon>
        <taxon>Limulus</taxon>
    </lineage>
</organism>
<evidence type="ECO:0000313" key="2">
    <source>
        <dbReference type="Proteomes" id="UP000694941"/>
    </source>
</evidence>
<sequence length="1158" mass="128779">MRECRRLPLVESSQPCMIRINSLSTMESIGPNDGSEEISHAGEAIQEQVLGFLQVQSSDSSLQVTGESEVIYLPPQIELDGEHVFLTQENGEEIILLVNASQGEDLEPDSGCDYTICSSSEHTNQNFNSVNKLPITLDTGLTGMGTTVLVEIPSENEGEKDCSGTYEIPSKSETGVVLKDDNTYLMAQDVAGTSYSSLKQKSTESENIRIEKIEANRIGILNKSSEETQKNVNKGFVCSFTPVLDEEKVQVNTVPTDMLSKSEKLKQLVIEEDGSLCEISKPVATVTRESLENYVTPEKLYNSSFEEVDVYSKKDLQTSSSILSEFETSEVKTVLSKTKSTNVKSPSHLGRPIIVKIERADSPIKNEATSTEKSARIPNQDLGHAAVDVEVEERKYPLENMKKVQSVDSSSKSEDLVCQSQNSWEVKPLECSPYATKHGKMESNEESEVLNKNVCKIKSREVEKHETEISVKPLIPPSGIHKLQTINVKDIKSFNNENMKGKHATEECEKDPLNVLEHVSEKSFISTGEINDKQLQDFNIKSRQENSNLCEAVQPKASGSNNIELIVPKEKCGQENVRVQDSNLSDIKVAAFQSKCDLNSVTTQVSVPADAKVSISTEEHDSENEAASGNQVSTSKKDCNLTKEVTQLPDSSDIKISTSVVECGQESIITSISNLNYSKDSNSVEEYDKDEQGIHASGPIDFHTTTSKEECYHNRTYAQSYYQISTCKNESNQESLIPKASSMSNGQISEKKCDKDDVDDQLCSTNEIQVLVSSEEHDKKELVPKSCDSSVIQTLKKDFHQQNIDQDSGINDIQLPISTKEINPENTSDQSLGASETLFEDIDKDTEDNQHLTKNIESFLTTDDCTNRIDNSLREMMRSAGTFMKEGSKKSDNDVDGSGKKKSDSEGLEEETDTDHKLKITKKGENNLQTAVALESGSDIQVDRKKTECNLIDSAEEEFSEGKFLLIEQVFESCKKTDSKGDTMVLSKDKENKSLLKVQTLESNEQVEVNDESETITEDKEPQTVKQRRIYTYSNIDEKSPQSFENTVLDNVEDILDDKKSDEINLKNHERSKTSNIVGLKTFNLRSSVKKVENASEDVSCEVKSIPISYQSQGDGNEGGRIEEDQIIIDPLSNSFKEQEVTTESRSEGDKMKEKKIK</sequence>
<dbReference type="RefSeq" id="XP_022253899.1">
    <property type="nucleotide sequence ID" value="XM_022398191.1"/>
</dbReference>
<gene>
    <name evidence="3" type="primary">LOC106469615</name>
</gene>
<evidence type="ECO:0000256" key="1">
    <source>
        <dbReference type="SAM" id="MobiDB-lite"/>
    </source>
</evidence>
<feature type="compositionally biased region" description="Basic and acidic residues" evidence="1">
    <location>
        <begin position="1137"/>
        <end position="1158"/>
    </location>
</feature>
<reference evidence="3" key="1">
    <citation type="submission" date="2025-08" db="UniProtKB">
        <authorList>
            <consortium name="RefSeq"/>
        </authorList>
    </citation>
    <scope>IDENTIFICATION</scope>
    <source>
        <tissue evidence="3">Muscle</tissue>
    </source>
</reference>
<feature type="compositionally biased region" description="Basic and acidic residues" evidence="1">
    <location>
        <begin position="886"/>
        <end position="905"/>
    </location>
</feature>
<feature type="region of interest" description="Disordered" evidence="1">
    <location>
        <begin position="1109"/>
        <end position="1158"/>
    </location>
</feature>
<dbReference type="GeneID" id="106469615"/>
<accession>A0ABM1TDE3</accession>
<dbReference type="Proteomes" id="UP000694941">
    <property type="component" value="Unplaced"/>
</dbReference>
<name>A0ABM1TDE3_LIMPO</name>
<protein>
    <submittedName>
        <fullName evidence="3">Uncharacterized protein LOC106469615</fullName>
    </submittedName>
</protein>